<dbReference type="EMBL" id="UATM01000001">
    <property type="protein sequence ID" value="SPY31161.1"/>
    <property type="molecule type" value="Genomic_DNA"/>
</dbReference>
<dbReference type="Proteomes" id="UP000250070">
    <property type="component" value="Unassembled WGS sequence"/>
</dbReference>
<evidence type="ECO:0000313" key="2">
    <source>
        <dbReference type="Proteomes" id="UP000250070"/>
    </source>
</evidence>
<gene>
    <name evidence="1" type="ORF">NCTC13076_00004</name>
</gene>
<evidence type="ECO:0000313" key="1">
    <source>
        <dbReference type="EMBL" id="SPY31161.1"/>
    </source>
</evidence>
<proteinExistence type="predicted"/>
<accession>A0A2X1WPG5</accession>
<dbReference type="AlphaFoldDB" id="A0A2X1WPG5"/>
<organism evidence="1 2">
    <name type="scientific">Peptoniphilus harei</name>
    <dbReference type="NCBI Taxonomy" id="54005"/>
    <lineage>
        <taxon>Bacteria</taxon>
        <taxon>Bacillati</taxon>
        <taxon>Bacillota</taxon>
        <taxon>Tissierellia</taxon>
        <taxon>Tissierellales</taxon>
        <taxon>Peptoniphilaceae</taxon>
        <taxon>Peptoniphilus</taxon>
    </lineage>
</organism>
<reference evidence="1 2" key="1">
    <citation type="submission" date="2018-06" db="EMBL/GenBank/DDBJ databases">
        <authorList>
            <consortium name="Pathogen Informatics"/>
            <person name="Doyle S."/>
        </authorList>
    </citation>
    <scope>NUCLEOTIDE SEQUENCE [LARGE SCALE GENOMIC DNA]</scope>
    <source>
        <strain evidence="1 2">NCTC13076</strain>
    </source>
</reference>
<sequence length="58" mass="6657">MGFKTDIQIADEATMLPIEEVAAKIGFEKTILNNMVNIKLRFLGMQLRELKKTMKMVN</sequence>
<name>A0A2X1WPG5_9FIRM</name>
<protein>
    <submittedName>
        <fullName evidence="1">Uncharacterized protein</fullName>
    </submittedName>
</protein>